<dbReference type="Proteomes" id="UP000054736">
    <property type="component" value="Unassembled WGS sequence"/>
</dbReference>
<feature type="transmembrane region" description="Helical" evidence="5">
    <location>
        <begin position="366"/>
        <end position="388"/>
    </location>
</feature>
<dbReference type="InterPro" id="IPR011701">
    <property type="entry name" value="MFS"/>
</dbReference>
<feature type="domain" description="Major facilitator superfamily (MFS) profile" evidence="6">
    <location>
        <begin position="1"/>
        <end position="397"/>
    </location>
</feature>
<gene>
    <name evidence="7" type="ORF">Ldro_2570</name>
</gene>
<dbReference type="GO" id="GO:0005886">
    <property type="term" value="C:plasma membrane"/>
    <property type="evidence" value="ECO:0007669"/>
    <property type="project" value="TreeGrafter"/>
</dbReference>
<dbReference type="GO" id="GO:0022857">
    <property type="term" value="F:transmembrane transporter activity"/>
    <property type="evidence" value="ECO:0007669"/>
    <property type="project" value="InterPro"/>
</dbReference>
<feature type="transmembrane region" description="Helical" evidence="5">
    <location>
        <begin position="7"/>
        <end position="32"/>
    </location>
</feature>
<proteinExistence type="predicted"/>
<keyword evidence="4 5" id="KW-0472">Membrane</keyword>
<evidence type="ECO:0000313" key="8">
    <source>
        <dbReference type="Proteomes" id="UP000054736"/>
    </source>
</evidence>
<dbReference type="InterPro" id="IPR020846">
    <property type="entry name" value="MFS_dom"/>
</dbReference>
<comment type="subcellular location">
    <subcellularLocation>
        <location evidence="1">Membrane</location>
        <topology evidence="1">Multi-pass membrane protein</topology>
    </subcellularLocation>
</comment>
<dbReference type="RefSeq" id="WP_058496848.1">
    <property type="nucleotide sequence ID" value="NZ_CAAAIU010000008.1"/>
</dbReference>
<dbReference type="PROSITE" id="PS50850">
    <property type="entry name" value="MFS"/>
    <property type="match status" value="1"/>
</dbReference>
<feature type="transmembrane region" description="Helical" evidence="5">
    <location>
        <begin position="100"/>
        <end position="121"/>
    </location>
</feature>
<sequence length="398" mass="43470">MVSNLRVAWLLSYISIASFSATIVTPALPFIQLQFGLENGQVEWVVSAFLIGYVIGQLIYGPLANRWGRVYALRIGLVINLIGILLCITSLSFYSYWLLLMGRMISALGAAGGLACTFMLINEWLAEEQRKTAMAYTILSFTFGIGLAVTLGGILTEYWNWTYCFLFLLAHGLIMFLGTWVFSETLQKSQVIDLVTIFHNYKQALSSRTLVLFALVVGLGSAIGYCFSAAGPQIANEVLHLSAASYGYWNLINIVGMLLGGLWAKKLLNQIPAVQVIKIGLAGCALGIISIMAMSYMHSMSAAWFFLSTFALYVFNGLLFSGGSFIASNALSDKASSSSMMSFINMSTATFAVVIMGYLTSSPLQAFAEILTAMWIIVASLLLLHSLLRRVPAKLSRI</sequence>
<keyword evidence="8" id="KW-1185">Reference proteome</keyword>
<dbReference type="InterPro" id="IPR036259">
    <property type="entry name" value="MFS_trans_sf"/>
</dbReference>
<keyword evidence="3 5" id="KW-1133">Transmembrane helix</keyword>
<accession>A0A0W0SPS8</accession>
<dbReference type="STRING" id="1212489.Ldro_2570"/>
<evidence type="ECO:0000259" key="6">
    <source>
        <dbReference type="PROSITE" id="PS50850"/>
    </source>
</evidence>
<feature type="transmembrane region" description="Helical" evidence="5">
    <location>
        <begin position="133"/>
        <end position="154"/>
    </location>
</feature>
<evidence type="ECO:0000256" key="1">
    <source>
        <dbReference type="ARBA" id="ARBA00004141"/>
    </source>
</evidence>
<feature type="transmembrane region" description="Helical" evidence="5">
    <location>
        <begin position="276"/>
        <end position="297"/>
    </location>
</feature>
<dbReference type="PANTHER" id="PTHR23501">
    <property type="entry name" value="MAJOR FACILITATOR SUPERFAMILY"/>
    <property type="match status" value="1"/>
</dbReference>
<dbReference type="AlphaFoldDB" id="A0A0W0SPS8"/>
<dbReference type="PATRIC" id="fig|1212489.4.peg.2709"/>
<evidence type="ECO:0000256" key="5">
    <source>
        <dbReference type="SAM" id="Phobius"/>
    </source>
</evidence>
<feature type="transmembrane region" description="Helical" evidence="5">
    <location>
        <begin position="44"/>
        <end position="63"/>
    </location>
</feature>
<feature type="transmembrane region" description="Helical" evidence="5">
    <location>
        <begin position="75"/>
        <end position="94"/>
    </location>
</feature>
<keyword evidence="2 5" id="KW-0812">Transmembrane</keyword>
<evidence type="ECO:0000256" key="4">
    <source>
        <dbReference type="ARBA" id="ARBA00023136"/>
    </source>
</evidence>
<protein>
    <submittedName>
        <fullName evidence="7">Major facilitator superfamily (MFS) transporter</fullName>
    </submittedName>
</protein>
<feature type="transmembrane region" description="Helical" evidence="5">
    <location>
        <begin position="246"/>
        <end position="264"/>
    </location>
</feature>
<evidence type="ECO:0000256" key="2">
    <source>
        <dbReference type="ARBA" id="ARBA00022692"/>
    </source>
</evidence>
<reference evidence="7 8" key="1">
    <citation type="submission" date="2015-11" db="EMBL/GenBank/DDBJ databases">
        <title>Genomic analysis of 38 Legionella species identifies large and diverse effector repertoires.</title>
        <authorList>
            <person name="Burstein D."/>
            <person name="Amaro F."/>
            <person name="Zusman T."/>
            <person name="Lifshitz Z."/>
            <person name="Cohen O."/>
            <person name="Gilbert J.A."/>
            <person name="Pupko T."/>
            <person name="Shuman H.A."/>
            <person name="Segal G."/>
        </authorList>
    </citation>
    <scope>NUCLEOTIDE SEQUENCE [LARGE SCALE GENOMIC DNA]</scope>
    <source>
        <strain evidence="7 8">ATCC 700990</strain>
    </source>
</reference>
<name>A0A0W0SPS8_9GAMM</name>
<dbReference type="Pfam" id="PF07690">
    <property type="entry name" value="MFS_1"/>
    <property type="match status" value="1"/>
</dbReference>
<feature type="transmembrane region" description="Helical" evidence="5">
    <location>
        <begin position="210"/>
        <end position="234"/>
    </location>
</feature>
<dbReference type="OrthoDB" id="5653806at2"/>
<dbReference type="EMBL" id="LNXY01000028">
    <property type="protein sequence ID" value="KTC85398.1"/>
    <property type="molecule type" value="Genomic_DNA"/>
</dbReference>
<organism evidence="7 8">
    <name type="scientific">Legionella drozanskii LLAP-1</name>
    <dbReference type="NCBI Taxonomy" id="1212489"/>
    <lineage>
        <taxon>Bacteria</taxon>
        <taxon>Pseudomonadati</taxon>
        <taxon>Pseudomonadota</taxon>
        <taxon>Gammaproteobacteria</taxon>
        <taxon>Legionellales</taxon>
        <taxon>Legionellaceae</taxon>
        <taxon>Legionella</taxon>
    </lineage>
</organism>
<evidence type="ECO:0000313" key="7">
    <source>
        <dbReference type="EMBL" id="KTC85398.1"/>
    </source>
</evidence>
<evidence type="ECO:0000256" key="3">
    <source>
        <dbReference type="ARBA" id="ARBA00022989"/>
    </source>
</evidence>
<dbReference type="SUPFAM" id="SSF103473">
    <property type="entry name" value="MFS general substrate transporter"/>
    <property type="match status" value="1"/>
</dbReference>
<comment type="caution">
    <text evidence="7">The sequence shown here is derived from an EMBL/GenBank/DDBJ whole genome shotgun (WGS) entry which is preliminary data.</text>
</comment>
<feature type="transmembrane region" description="Helical" evidence="5">
    <location>
        <begin position="339"/>
        <end position="360"/>
    </location>
</feature>
<feature type="transmembrane region" description="Helical" evidence="5">
    <location>
        <begin position="160"/>
        <end position="182"/>
    </location>
</feature>
<feature type="transmembrane region" description="Helical" evidence="5">
    <location>
        <begin position="303"/>
        <end position="327"/>
    </location>
</feature>
<dbReference type="Gene3D" id="1.20.1720.10">
    <property type="entry name" value="Multidrug resistance protein D"/>
    <property type="match status" value="1"/>
</dbReference>